<dbReference type="Proteomes" id="UP000298390">
    <property type="component" value="Unassembled WGS sequence"/>
</dbReference>
<dbReference type="EMBL" id="SEKV01000052">
    <property type="protein sequence ID" value="TFY67490.1"/>
    <property type="molecule type" value="Genomic_DNA"/>
</dbReference>
<dbReference type="STRING" id="34475.A0A4Y9Z0F8"/>
<evidence type="ECO:0000313" key="2">
    <source>
        <dbReference type="EMBL" id="TFY67490.1"/>
    </source>
</evidence>
<sequence length="507" mass="54604">MAPGRRNTNEIPTNPTQRPLRVVASGTLFLTHTLELPTHPQPNGVLRASTVVRSRGGSASTCLSILAQFPATEALLVAPLGGNEDGRKLIRDLEREHVSTRFCKVWEEAGVPSAWVLHADDTDSRTVINNNPLPDITHEDFISLLGPLLAPENYLYSPPLGPAHLAPGAANTALKHDALQPRQSTSSADGVRPTVTLPRTNTSSPAPFDWVHFEGRSVKTTLNNIMGLEGLARERKWRSHCVLSVDVGRRAKQGVEALVPYADVVFLNKHHALAHSPQYAASPRAFLLSLTTLAAPHALLVAHWGEEGAALLSVPTREYFQSSGWVAADPSSPSGGATPLHSRHPTAAGEHEDVDVTDMVERVHCGAALVLGDLAHTAEPAAGRDHPAEPVHAPARPREGSADSDETQTGKATSGPAQDARRNETFRGEIVDEVGAQDAFVAGMMYALSRRLLPGEPYTPSGANRGKDVGSDVREMGRWRLEECLRCVIRALKFCAILKDDVDSPRN</sequence>
<feature type="compositionally biased region" description="Polar residues" evidence="1">
    <location>
        <begin position="407"/>
        <end position="416"/>
    </location>
</feature>
<feature type="region of interest" description="Disordered" evidence="1">
    <location>
        <begin position="178"/>
        <end position="201"/>
    </location>
</feature>
<dbReference type="InterPro" id="IPR029056">
    <property type="entry name" value="Ribokinase-like"/>
</dbReference>
<evidence type="ECO:0008006" key="4">
    <source>
        <dbReference type="Google" id="ProtNLM"/>
    </source>
</evidence>
<dbReference type="PANTHER" id="PTHR42774:SF3">
    <property type="entry name" value="KETOHEXOKINASE"/>
    <property type="match status" value="1"/>
</dbReference>
<organism evidence="2 3">
    <name type="scientific">Rhodofomes roseus</name>
    <dbReference type="NCBI Taxonomy" id="34475"/>
    <lineage>
        <taxon>Eukaryota</taxon>
        <taxon>Fungi</taxon>
        <taxon>Dikarya</taxon>
        <taxon>Basidiomycota</taxon>
        <taxon>Agaricomycotina</taxon>
        <taxon>Agaricomycetes</taxon>
        <taxon>Polyporales</taxon>
        <taxon>Rhodofomes</taxon>
    </lineage>
</organism>
<dbReference type="PANTHER" id="PTHR42774">
    <property type="entry name" value="PHOSPHOTRANSFERASE SYSTEM TRANSPORT PROTEIN"/>
    <property type="match status" value="1"/>
</dbReference>
<accession>A0A4Y9Z0F8</accession>
<feature type="region of interest" description="Disordered" evidence="1">
    <location>
        <begin position="325"/>
        <end position="348"/>
    </location>
</feature>
<evidence type="ECO:0000256" key="1">
    <source>
        <dbReference type="SAM" id="MobiDB-lite"/>
    </source>
</evidence>
<dbReference type="AlphaFoldDB" id="A0A4Y9Z0F8"/>
<dbReference type="Gene3D" id="3.40.1190.20">
    <property type="match status" value="1"/>
</dbReference>
<name>A0A4Y9Z0F8_9APHY</name>
<evidence type="ECO:0000313" key="3">
    <source>
        <dbReference type="Proteomes" id="UP000298390"/>
    </source>
</evidence>
<gene>
    <name evidence="2" type="ORF">EVJ58_g1598</name>
</gene>
<comment type="caution">
    <text evidence="2">The sequence shown here is derived from an EMBL/GenBank/DDBJ whole genome shotgun (WGS) entry which is preliminary data.</text>
</comment>
<feature type="region of interest" description="Disordered" evidence="1">
    <location>
        <begin position="380"/>
        <end position="423"/>
    </location>
</feature>
<dbReference type="InterPro" id="IPR052562">
    <property type="entry name" value="Ketohexokinase-related"/>
</dbReference>
<proteinExistence type="predicted"/>
<reference evidence="2 3" key="1">
    <citation type="submission" date="2019-01" db="EMBL/GenBank/DDBJ databases">
        <title>Genome sequencing of the rare red list fungi Fomitopsis rosea.</title>
        <authorList>
            <person name="Buettner E."/>
            <person name="Kellner H."/>
        </authorList>
    </citation>
    <scope>NUCLEOTIDE SEQUENCE [LARGE SCALE GENOMIC DNA]</scope>
    <source>
        <strain evidence="2 3">DSM 105464</strain>
    </source>
</reference>
<protein>
    <recommendedName>
        <fullName evidence="4">Carbohydrate kinase PfkB domain-containing protein</fullName>
    </recommendedName>
</protein>
<dbReference type="SUPFAM" id="SSF53613">
    <property type="entry name" value="Ribokinase-like"/>
    <property type="match status" value="1"/>
</dbReference>